<reference evidence="1" key="1">
    <citation type="submission" date="2012-11" db="EMBL/GenBank/DDBJ databases">
        <title>Permanent draft genomes of Rhodopirellula europaea strain SH398 and 6C.</title>
        <authorList>
            <person name="Richter M."/>
            <person name="Richter-Heitmann T."/>
            <person name="Frank C."/>
            <person name="Harder J."/>
            <person name="Glockner F.O."/>
        </authorList>
    </citation>
    <scope>NUCLEOTIDE SEQUENCE</scope>
    <source>
        <strain evidence="1">6C</strain>
    </source>
</reference>
<name>M2AJQ1_9BACT</name>
<organism evidence="1 2">
    <name type="scientific">Rhodopirellula europaea 6C</name>
    <dbReference type="NCBI Taxonomy" id="1263867"/>
    <lineage>
        <taxon>Bacteria</taxon>
        <taxon>Pseudomonadati</taxon>
        <taxon>Planctomycetota</taxon>
        <taxon>Planctomycetia</taxon>
        <taxon>Pirellulales</taxon>
        <taxon>Pirellulaceae</taxon>
        <taxon>Rhodopirellula</taxon>
    </lineage>
</organism>
<protein>
    <submittedName>
        <fullName evidence="1">Uncharacterized protein</fullName>
    </submittedName>
</protein>
<dbReference type="PATRIC" id="fig|1263867.3.peg.2018"/>
<reference evidence="1" key="2">
    <citation type="journal article" date="2013" name="Mar. Genomics">
        <title>Expression of sulfatases in Rhodopirellula baltica and the diversity of sulfatases in the genus Rhodopirellula.</title>
        <authorList>
            <person name="Wegner C.E."/>
            <person name="Richter-Heitmann T."/>
            <person name="Klindworth A."/>
            <person name="Klockow C."/>
            <person name="Richter M."/>
            <person name="Achstetter T."/>
            <person name="Glockner F.O."/>
            <person name="Harder J."/>
        </authorList>
    </citation>
    <scope>NUCLEOTIDE SEQUENCE [LARGE SCALE GENOMIC DNA]</scope>
    <source>
        <strain evidence="1">6C</strain>
    </source>
</reference>
<evidence type="ECO:0000313" key="2">
    <source>
        <dbReference type="Proteomes" id="UP000011529"/>
    </source>
</evidence>
<evidence type="ECO:0000313" key="1">
    <source>
        <dbReference type="EMBL" id="EMB17365.1"/>
    </source>
</evidence>
<dbReference type="AlphaFoldDB" id="M2AJQ1"/>
<dbReference type="EMBL" id="ANMO01000097">
    <property type="protein sequence ID" value="EMB17365.1"/>
    <property type="molecule type" value="Genomic_DNA"/>
</dbReference>
<accession>M2AJQ1</accession>
<proteinExistence type="predicted"/>
<sequence>MLQSSWSHAIETLTREFRCTCLLQTGFDRVNRSPATPLSIKLAFPRPFVKLARCNPNAIAASKRATAPANRHMR</sequence>
<dbReference type="Proteomes" id="UP000011529">
    <property type="component" value="Unassembled WGS sequence"/>
</dbReference>
<gene>
    <name evidence="1" type="ORF">RE6C_01903</name>
</gene>
<keyword evidence="2" id="KW-1185">Reference proteome</keyword>
<comment type="caution">
    <text evidence="1">The sequence shown here is derived from an EMBL/GenBank/DDBJ whole genome shotgun (WGS) entry which is preliminary data.</text>
</comment>